<dbReference type="InterPro" id="IPR015422">
    <property type="entry name" value="PyrdxlP-dep_Trfase_small"/>
</dbReference>
<dbReference type="NCBIfam" id="TIGR04350">
    <property type="entry name" value="C_S_lyase_PatB"/>
    <property type="match status" value="1"/>
</dbReference>
<keyword evidence="7" id="KW-0808">Transferase</keyword>
<dbReference type="CDD" id="cd00609">
    <property type="entry name" value="AAT_like"/>
    <property type="match status" value="1"/>
</dbReference>
<dbReference type="Gene3D" id="3.40.640.10">
    <property type="entry name" value="Type I PLP-dependent aspartate aminotransferase-like (Major domain)"/>
    <property type="match status" value="1"/>
</dbReference>
<evidence type="ECO:0000313" key="7">
    <source>
        <dbReference type="EMBL" id="MDB6375112.1"/>
    </source>
</evidence>
<proteinExistence type="inferred from homology"/>
<evidence type="ECO:0000313" key="8">
    <source>
        <dbReference type="Proteomes" id="UP001212996"/>
    </source>
</evidence>
<dbReference type="EMBL" id="JAQMFO010000083">
    <property type="protein sequence ID" value="MDB6375112.1"/>
    <property type="molecule type" value="Genomic_DNA"/>
</dbReference>
<comment type="caution">
    <text evidence="7">The sequence shown here is derived from an EMBL/GenBank/DDBJ whole genome shotgun (WGS) entry which is preliminary data.</text>
</comment>
<evidence type="ECO:0000256" key="2">
    <source>
        <dbReference type="ARBA" id="ARBA00012224"/>
    </source>
</evidence>
<dbReference type="InterPro" id="IPR027619">
    <property type="entry name" value="C-S_lyase_PatB-like"/>
</dbReference>
<dbReference type="Proteomes" id="UP001212996">
    <property type="component" value="Unassembled WGS sequence"/>
</dbReference>
<keyword evidence="4" id="KW-0456">Lyase</keyword>
<dbReference type="PANTHER" id="PTHR43525">
    <property type="entry name" value="PROTEIN MALY"/>
    <property type="match status" value="1"/>
</dbReference>
<dbReference type="InterPro" id="IPR015424">
    <property type="entry name" value="PyrdxlP-dep_Trfase"/>
</dbReference>
<dbReference type="Gene3D" id="3.90.1150.10">
    <property type="entry name" value="Aspartate Aminotransferase, domain 1"/>
    <property type="match status" value="1"/>
</dbReference>
<dbReference type="InterPro" id="IPR051798">
    <property type="entry name" value="Class-II_PLP-Dep_Aminotrans"/>
</dbReference>
<keyword evidence="3" id="KW-0663">Pyridoxal phosphate</keyword>
<name>A0AAW6BT20_9GAMM</name>
<evidence type="ECO:0000256" key="1">
    <source>
        <dbReference type="ARBA" id="ARBA00001933"/>
    </source>
</evidence>
<evidence type="ECO:0000256" key="4">
    <source>
        <dbReference type="ARBA" id="ARBA00023239"/>
    </source>
</evidence>
<dbReference type="SUPFAM" id="SSF53383">
    <property type="entry name" value="PLP-dependent transferases"/>
    <property type="match status" value="1"/>
</dbReference>
<dbReference type="Pfam" id="PF00155">
    <property type="entry name" value="Aminotran_1_2"/>
    <property type="match status" value="1"/>
</dbReference>
<feature type="domain" description="Aminotransferase class I/classII large" evidence="6">
    <location>
        <begin position="37"/>
        <end position="385"/>
    </location>
</feature>
<accession>A0AAW6BT20</accession>
<evidence type="ECO:0000256" key="3">
    <source>
        <dbReference type="ARBA" id="ARBA00022898"/>
    </source>
</evidence>
<keyword evidence="7" id="KW-0032">Aminotransferase</keyword>
<evidence type="ECO:0000259" key="6">
    <source>
        <dbReference type="Pfam" id="PF00155"/>
    </source>
</evidence>
<reference evidence="7" key="1">
    <citation type="submission" date="2023-01" db="EMBL/GenBank/DDBJ databases">
        <title>Genome sequencing of Photorhabdus bodei 09-20.</title>
        <authorList>
            <person name="Kalindamar S."/>
            <person name="Kumru S."/>
        </authorList>
    </citation>
    <scope>NUCLEOTIDE SEQUENCE</scope>
    <source>
        <strain evidence="7">09-20</strain>
    </source>
</reference>
<dbReference type="RefSeq" id="WP_271868118.1">
    <property type="nucleotide sequence ID" value="NZ_JAQMFO010000083.1"/>
</dbReference>
<evidence type="ECO:0000256" key="5">
    <source>
        <dbReference type="ARBA" id="ARBA00037974"/>
    </source>
</evidence>
<dbReference type="GO" id="GO:0008483">
    <property type="term" value="F:transaminase activity"/>
    <property type="evidence" value="ECO:0007669"/>
    <property type="project" value="UniProtKB-KW"/>
</dbReference>
<dbReference type="PANTHER" id="PTHR43525:SF1">
    <property type="entry name" value="PROTEIN MALY"/>
    <property type="match status" value="1"/>
</dbReference>
<organism evidence="7 8">
    <name type="scientific">Photorhabdus bodei</name>
    <dbReference type="NCBI Taxonomy" id="2029681"/>
    <lineage>
        <taxon>Bacteria</taxon>
        <taxon>Pseudomonadati</taxon>
        <taxon>Pseudomonadota</taxon>
        <taxon>Gammaproteobacteria</taxon>
        <taxon>Enterobacterales</taxon>
        <taxon>Morganellaceae</taxon>
        <taxon>Photorhabdus</taxon>
    </lineage>
</organism>
<sequence>MKLPDFNQIIDRYNTSSVKWDFLNRHLYFNRTDLLPMWVSDFDFQCPKEVLQALHSRVDHGIFGYSERDDLYYQAAIDWFSRRHQLTLCRDWFTSIEGVIPGLALLIQMLSKPGEGVIVQGPYYASFAKIITMNGRMMIENPLLESQEGYEIDYDHLERMLKHHKPPLLLLCNPHNPTGRCWNSDELLQLLMLCKRYGTTIISDEIWADLILPWGKFTSILHLGSEWYGNVIAATSASKAFGLSSLRISNFLIPDPELRRAFIDRLNAHGLDVFNALSMTAATAAYQYGDAWFDELQYYLAENRCWFEQALTSATPWCRMTKAEGTYLAWLDCRNLGLDDDTLQRALLQKAKIVVSMGLSFGDQGKGFIRINLGCPRQYLEKAITGLIQLTS</sequence>
<dbReference type="EC" id="4.4.1.13" evidence="2"/>
<dbReference type="AlphaFoldDB" id="A0AAW6BT20"/>
<gene>
    <name evidence="7" type="ORF">PH362_25335</name>
</gene>
<protein>
    <recommendedName>
        <fullName evidence="2">cysteine-S-conjugate beta-lyase</fullName>
        <ecNumber evidence="2">4.4.1.13</ecNumber>
    </recommendedName>
</protein>
<comment type="cofactor">
    <cofactor evidence="1">
        <name>pyridoxal 5'-phosphate</name>
        <dbReference type="ChEBI" id="CHEBI:597326"/>
    </cofactor>
</comment>
<dbReference type="GO" id="GO:0047804">
    <property type="term" value="F:cysteine-S-conjugate beta-lyase activity"/>
    <property type="evidence" value="ECO:0007669"/>
    <property type="project" value="UniProtKB-EC"/>
</dbReference>
<dbReference type="GO" id="GO:0030170">
    <property type="term" value="F:pyridoxal phosphate binding"/>
    <property type="evidence" value="ECO:0007669"/>
    <property type="project" value="InterPro"/>
</dbReference>
<comment type="similarity">
    <text evidence="5">Belongs to the class-II pyridoxal-phosphate-dependent aminotransferase family. MalY/PatB cystathionine beta-lyase subfamily.</text>
</comment>
<dbReference type="InterPro" id="IPR004839">
    <property type="entry name" value="Aminotransferase_I/II_large"/>
</dbReference>
<dbReference type="InterPro" id="IPR015421">
    <property type="entry name" value="PyrdxlP-dep_Trfase_major"/>
</dbReference>